<organism evidence="2 3">
    <name type="scientific">Rhynocoris fuscipes</name>
    <dbReference type="NCBI Taxonomy" id="488301"/>
    <lineage>
        <taxon>Eukaryota</taxon>
        <taxon>Metazoa</taxon>
        <taxon>Ecdysozoa</taxon>
        <taxon>Arthropoda</taxon>
        <taxon>Hexapoda</taxon>
        <taxon>Insecta</taxon>
        <taxon>Pterygota</taxon>
        <taxon>Neoptera</taxon>
        <taxon>Paraneoptera</taxon>
        <taxon>Hemiptera</taxon>
        <taxon>Heteroptera</taxon>
        <taxon>Panheteroptera</taxon>
        <taxon>Cimicomorpha</taxon>
        <taxon>Reduviidae</taxon>
        <taxon>Harpactorinae</taxon>
        <taxon>Harpactorini</taxon>
        <taxon>Rhynocoris</taxon>
    </lineage>
</organism>
<dbReference type="AlphaFoldDB" id="A0AAW1DI28"/>
<sequence>MQSYREYRSPERGVADTSFVSCPSEALAAAQPANNKRRSLPSLTQSSNQPYQSQQAAIYRPYNEEQKILVHHASHYHHPTTPDYHTHPEHLGYYGDGCCCEGQWPPGTYLHGATSPSDVYPSPSHGLAPGSIPGVPSRPARRRRPSESEDDIISCAPSSDDYRCSCDHIPNGTYRHLQEVSLSR</sequence>
<dbReference type="Proteomes" id="UP001461498">
    <property type="component" value="Unassembled WGS sequence"/>
</dbReference>
<feature type="region of interest" description="Disordered" evidence="1">
    <location>
        <begin position="28"/>
        <end position="54"/>
    </location>
</feature>
<gene>
    <name evidence="2" type="ORF">O3M35_004928</name>
</gene>
<dbReference type="EMBL" id="JAPXFL010000002">
    <property type="protein sequence ID" value="KAK9510062.1"/>
    <property type="molecule type" value="Genomic_DNA"/>
</dbReference>
<comment type="caution">
    <text evidence="2">The sequence shown here is derived from an EMBL/GenBank/DDBJ whole genome shotgun (WGS) entry which is preliminary data.</text>
</comment>
<protein>
    <submittedName>
        <fullName evidence="2">Uncharacterized protein</fullName>
    </submittedName>
</protein>
<keyword evidence="3" id="KW-1185">Reference proteome</keyword>
<accession>A0AAW1DI28</accession>
<proteinExistence type="predicted"/>
<name>A0AAW1DI28_9HEMI</name>
<reference evidence="2 3" key="1">
    <citation type="submission" date="2022-12" db="EMBL/GenBank/DDBJ databases">
        <title>Chromosome-level genome assembly of true bugs.</title>
        <authorList>
            <person name="Ma L."/>
            <person name="Li H."/>
        </authorList>
    </citation>
    <scope>NUCLEOTIDE SEQUENCE [LARGE SCALE GENOMIC DNA]</scope>
    <source>
        <strain evidence="2">Lab_2022b</strain>
    </source>
</reference>
<evidence type="ECO:0000256" key="1">
    <source>
        <dbReference type="SAM" id="MobiDB-lite"/>
    </source>
</evidence>
<evidence type="ECO:0000313" key="3">
    <source>
        <dbReference type="Proteomes" id="UP001461498"/>
    </source>
</evidence>
<evidence type="ECO:0000313" key="2">
    <source>
        <dbReference type="EMBL" id="KAK9510062.1"/>
    </source>
</evidence>
<feature type="region of interest" description="Disordered" evidence="1">
    <location>
        <begin position="115"/>
        <end position="154"/>
    </location>
</feature>
<feature type="compositionally biased region" description="Polar residues" evidence="1">
    <location>
        <begin position="41"/>
        <end position="54"/>
    </location>
</feature>